<dbReference type="InterPro" id="IPR029063">
    <property type="entry name" value="SAM-dependent_MTases_sf"/>
</dbReference>
<evidence type="ECO:0000256" key="3">
    <source>
        <dbReference type="ARBA" id="ARBA00022603"/>
    </source>
</evidence>
<dbReference type="InterPro" id="IPR022702">
    <property type="entry name" value="Cytosine_MeTrfase1_RFD"/>
</dbReference>
<proteinExistence type="inferred from homology"/>
<dbReference type="GO" id="GO:0003886">
    <property type="term" value="F:DNA (cytosine-5-)-methyltransferase activity"/>
    <property type="evidence" value="ECO:0007669"/>
    <property type="project" value="UniProtKB-EC"/>
</dbReference>
<evidence type="ECO:0000256" key="5">
    <source>
        <dbReference type="ARBA" id="ARBA00022691"/>
    </source>
</evidence>
<feature type="domain" description="BAH" evidence="13">
    <location>
        <begin position="634"/>
        <end position="753"/>
    </location>
</feature>
<dbReference type="PANTHER" id="PTHR10629">
    <property type="entry name" value="CYTOSINE-SPECIFIC METHYLTRANSFERASE"/>
    <property type="match status" value="1"/>
</dbReference>
<feature type="compositionally biased region" description="Basic and acidic residues" evidence="12">
    <location>
        <begin position="83"/>
        <end position="92"/>
    </location>
</feature>
<evidence type="ECO:0000259" key="13">
    <source>
        <dbReference type="PROSITE" id="PS51038"/>
    </source>
</evidence>
<dbReference type="InterPro" id="IPR043151">
    <property type="entry name" value="BAH_sf"/>
</dbReference>
<keyword evidence="8" id="KW-0539">Nucleus</keyword>
<protein>
    <recommendedName>
        <fullName evidence="2">DNA (cytosine-5-)-methyltransferase</fullName>
        <ecNumber evidence="2">2.1.1.37</ecNumber>
    </recommendedName>
</protein>
<evidence type="ECO:0000256" key="7">
    <source>
        <dbReference type="ARBA" id="ARBA00023125"/>
    </source>
</evidence>
<dbReference type="PROSITE" id="PS51038">
    <property type="entry name" value="BAH"/>
    <property type="match status" value="2"/>
</dbReference>
<dbReference type="InterPro" id="IPR001025">
    <property type="entry name" value="BAH_dom"/>
</dbReference>
<dbReference type="STRING" id="98765.A0A2R6NRS9"/>
<keyword evidence="3 10" id="KW-0489">Methyltransferase</keyword>
<name>A0A2R6NRS9_9APHY</name>
<comment type="caution">
    <text evidence="14">The sequence shown here is derived from an EMBL/GenBank/DDBJ whole genome shotgun (WGS) entry which is preliminary data.</text>
</comment>
<feature type="compositionally biased region" description="Polar residues" evidence="12">
    <location>
        <begin position="25"/>
        <end position="62"/>
    </location>
</feature>
<comment type="subcellular location">
    <subcellularLocation>
        <location evidence="1">Nucleus</location>
    </subcellularLocation>
</comment>
<dbReference type="Proteomes" id="UP000186601">
    <property type="component" value="Unassembled WGS sequence"/>
</dbReference>
<dbReference type="SUPFAM" id="SSF53335">
    <property type="entry name" value="S-adenosyl-L-methionine-dependent methyltransferases"/>
    <property type="match status" value="1"/>
</dbReference>
<dbReference type="GO" id="GO:0005634">
    <property type="term" value="C:nucleus"/>
    <property type="evidence" value="ECO:0007669"/>
    <property type="project" value="UniProtKB-SubCell"/>
</dbReference>
<keyword evidence="4 10" id="KW-0808">Transferase</keyword>
<feature type="domain" description="BAH" evidence="13">
    <location>
        <begin position="452"/>
        <end position="588"/>
    </location>
</feature>
<dbReference type="PROSITE" id="PS51679">
    <property type="entry name" value="SAM_MT_C5"/>
    <property type="match status" value="1"/>
</dbReference>
<evidence type="ECO:0000256" key="12">
    <source>
        <dbReference type="SAM" id="MobiDB-lite"/>
    </source>
</evidence>
<keyword evidence="5 10" id="KW-0949">S-adenosyl-L-methionine</keyword>
<evidence type="ECO:0000256" key="8">
    <source>
        <dbReference type="ARBA" id="ARBA00023242"/>
    </source>
</evidence>
<evidence type="ECO:0000256" key="6">
    <source>
        <dbReference type="ARBA" id="ARBA00022737"/>
    </source>
</evidence>
<dbReference type="Pfam" id="PF00145">
    <property type="entry name" value="DNA_methylase"/>
    <property type="match status" value="2"/>
</dbReference>
<dbReference type="GO" id="GO:0003677">
    <property type="term" value="F:DNA binding"/>
    <property type="evidence" value="ECO:0007669"/>
    <property type="project" value="UniProtKB-KW"/>
</dbReference>
<feature type="region of interest" description="Disordered" evidence="12">
    <location>
        <begin position="1"/>
        <end position="127"/>
    </location>
</feature>
<keyword evidence="15" id="KW-1185">Reference proteome</keyword>
<dbReference type="PIRSF" id="PIRSF037404">
    <property type="entry name" value="DNMT1"/>
    <property type="match status" value="1"/>
</dbReference>
<dbReference type="Pfam" id="PF12047">
    <property type="entry name" value="DNMT1-RFD"/>
    <property type="match status" value="1"/>
</dbReference>
<evidence type="ECO:0000256" key="4">
    <source>
        <dbReference type="ARBA" id="ARBA00022679"/>
    </source>
</evidence>
<reference evidence="14 15" key="1">
    <citation type="submission" date="2018-02" db="EMBL/GenBank/DDBJ databases">
        <title>Genome sequence of the basidiomycete white-rot fungus Phlebia centrifuga.</title>
        <authorList>
            <person name="Granchi Z."/>
            <person name="Peng M."/>
            <person name="de Vries R.P."/>
            <person name="Hilden K."/>
            <person name="Makela M.R."/>
            <person name="Grigoriev I."/>
            <person name="Riley R."/>
        </authorList>
    </citation>
    <scope>NUCLEOTIDE SEQUENCE [LARGE SCALE GENOMIC DNA]</scope>
    <source>
        <strain evidence="14 15">FBCC195</strain>
    </source>
</reference>
<dbReference type="GO" id="GO:0032259">
    <property type="term" value="P:methylation"/>
    <property type="evidence" value="ECO:0007669"/>
    <property type="project" value="UniProtKB-KW"/>
</dbReference>
<feature type="active site" evidence="9 10">
    <location>
        <position position="893"/>
    </location>
</feature>
<dbReference type="Gene3D" id="3.40.50.150">
    <property type="entry name" value="Vaccinia Virus protein VP39"/>
    <property type="match status" value="1"/>
</dbReference>
<keyword evidence="6" id="KW-0677">Repeat</keyword>
<evidence type="ECO:0000313" key="14">
    <source>
        <dbReference type="EMBL" id="PSR75044.1"/>
    </source>
</evidence>
<keyword evidence="7" id="KW-0238">DNA-binding</keyword>
<dbReference type="NCBIfam" id="TIGR00675">
    <property type="entry name" value="dcm"/>
    <property type="match status" value="1"/>
</dbReference>
<evidence type="ECO:0000256" key="10">
    <source>
        <dbReference type="PROSITE-ProRule" id="PRU01016"/>
    </source>
</evidence>
<dbReference type="Gene3D" id="3.90.120.10">
    <property type="entry name" value="DNA Methylase, subunit A, domain 2"/>
    <property type="match status" value="1"/>
</dbReference>
<sequence length="1288" mass="147123">MPPARGSRPTAFEVSFGPGEVRPGESTSLNNRRPEAANSSPFRRPNESSPSPAQLHASNPNNRYAIPPSRPPNSAADPLRSTSTHEKRKNDDVYEPASARSGKRPRPHNDPVPRYNPNEDEYMEEEKRPVIHGEDSVDNAGSHEKPIRLLSNFTIFDPKQGFALVPLTVVNEGNNREIEAVGNVSAVFAEEDAGQEADYVDGAENTNEEQRLQRIRTAAILHYTMNYGDADEPMYIETPFAWYILRGPSPTYKRMYYDFYKPHRTAQLIISWAQENQTDGYRAFEERFLRTRDEQLGMKLTRDHIQASASIIYEVTANEAYQEAAKTPLVTELLRDNRMGHQARKTGARVNRPVAPFQSYTGNVDLQVLQPVNQKRTTVTHLVSQLSSGLFREKLLVVAPPPRYKHTNKRKEIYRRLLKFLKEANRVQRNIEFPSHERLRDVYWKLVKVNGVEYRVGDVVVAPAGQYEGRMQLPIPNTVTEDAVSERRTMADYFWFGRIVSINQRGRTAHIQWFEHASKTLLQEIHDPQELFMTEICDTLELRLIVGKVNARRWDRPLSESERRHLDPLDFFYSFTYNQKTGSFTSMEQVEIPLNDLRGISCDVCLKASELDTQNHAQLLGVHGSVAGVALRGTNYHINDFALVRSDSGACIIGQLLDIKEVSRRGPLTATIQVLGRMNELLSKYPHKFLKDERHLFLTDSVMDIGVDDLIGPCRVVNHNTYPDVVEWLALSPHHFYVTYHFPSIEVTDWETRTALTENNAKRLEVCSLCYTEDRARTSKLKEFLKGRAERPLRTFDPFGGAGTFGLAMEESGCMKLTHAVEITPSAAKTLKENSPDTVVYNQCANVVLQYSIRAEKQGVDKVKNPLSIGNKQPLPPPPRQGDVDCIVAGFPCQPHSRLNMFQKANDRKSHLILNLLSWIDYLKPAYGFFENVRGFLTYNLNAVQVDQYRVEGGIEMGGLKFFIRALLAMGYQLRFCLLQAAHYGVPQARVRFFLVAARLGYPLPELPQPLYHFPLKDSMEIKFPHGLSIRPIDTQDGIAPFNFITIDDAISDLPRFDWANPGAPREKPRKDPQDPHKIIPLVVCDRTKASCGISRSGYHHEPRTLFQLKAREPKNRYMEDEDDVIDLQHITRVLKEDVVERVVAIPLRAKADYSALFDAKFRHLWEWQFSDPKSSIARCGYRPGFYGRLDKDGWFRTTVTNVEPTAKQSWVLNPYCKRVVTVRELARSQGFPDHFKFHCVTDDIVKTMQREIGNAVPWPIGVALGRELREALFKKWLKDKENPQMID</sequence>
<evidence type="ECO:0000256" key="1">
    <source>
        <dbReference type="ARBA" id="ARBA00004123"/>
    </source>
</evidence>
<dbReference type="EMBL" id="MLYV02000939">
    <property type="protein sequence ID" value="PSR75044.1"/>
    <property type="molecule type" value="Genomic_DNA"/>
</dbReference>
<accession>A0A2R6NRS9</accession>
<gene>
    <name evidence="14" type="ORF">PHLCEN_2v9374</name>
</gene>
<dbReference type="PANTHER" id="PTHR10629:SF52">
    <property type="entry name" value="DNA (CYTOSINE-5)-METHYLTRANSFERASE 1"/>
    <property type="match status" value="1"/>
</dbReference>
<organism evidence="14 15">
    <name type="scientific">Hermanssonia centrifuga</name>
    <dbReference type="NCBI Taxonomy" id="98765"/>
    <lineage>
        <taxon>Eukaryota</taxon>
        <taxon>Fungi</taxon>
        <taxon>Dikarya</taxon>
        <taxon>Basidiomycota</taxon>
        <taxon>Agaricomycotina</taxon>
        <taxon>Agaricomycetes</taxon>
        <taxon>Polyporales</taxon>
        <taxon>Meruliaceae</taxon>
        <taxon>Hermanssonia</taxon>
    </lineage>
</organism>
<comment type="similarity">
    <text evidence="10 11">Belongs to the class I-like SAM-binding methyltransferase superfamily. C5-methyltransferase family.</text>
</comment>
<evidence type="ECO:0000313" key="15">
    <source>
        <dbReference type="Proteomes" id="UP000186601"/>
    </source>
</evidence>
<dbReference type="GO" id="GO:0003682">
    <property type="term" value="F:chromatin binding"/>
    <property type="evidence" value="ECO:0007669"/>
    <property type="project" value="InterPro"/>
</dbReference>
<dbReference type="InterPro" id="IPR001525">
    <property type="entry name" value="C5_MeTfrase"/>
</dbReference>
<dbReference type="Gene3D" id="2.30.30.490">
    <property type="match status" value="2"/>
</dbReference>
<evidence type="ECO:0000256" key="11">
    <source>
        <dbReference type="RuleBase" id="RU000416"/>
    </source>
</evidence>
<evidence type="ECO:0000256" key="9">
    <source>
        <dbReference type="PIRSR" id="PIRSR037404-1"/>
    </source>
</evidence>
<dbReference type="OrthoDB" id="5376140at2759"/>
<dbReference type="PRINTS" id="PR00105">
    <property type="entry name" value="C5METTRFRASE"/>
</dbReference>
<dbReference type="InterPro" id="IPR050390">
    <property type="entry name" value="C5-Methyltransferase"/>
</dbReference>
<evidence type="ECO:0000256" key="2">
    <source>
        <dbReference type="ARBA" id="ARBA00011975"/>
    </source>
</evidence>
<dbReference type="GO" id="GO:0006346">
    <property type="term" value="P:DNA methylation-dependent constitutive heterochromatin formation"/>
    <property type="evidence" value="ECO:0007669"/>
    <property type="project" value="InterPro"/>
</dbReference>
<dbReference type="SMART" id="SM00439">
    <property type="entry name" value="BAH"/>
    <property type="match status" value="2"/>
</dbReference>
<dbReference type="GO" id="GO:0044027">
    <property type="term" value="P:negative regulation of gene expression via chromosomal CpG island methylation"/>
    <property type="evidence" value="ECO:0007669"/>
    <property type="project" value="TreeGrafter"/>
</dbReference>
<dbReference type="EC" id="2.1.1.37" evidence="2"/>